<proteinExistence type="predicted"/>
<dbReference type="EMBL" id="KK107238">
    <property type="protein sequence ID" value="EZA54752.1"/>
    <property type="molecule type" value="Genomic_DNA"/>
</dbReference>
<dbReference type="Proteomes" id="UP000053097">
    <property type="component" value="Unassembled WGS sequence"/>
</dbReference>
<dbReference type="AlphaFoldDB" id="A0A026WFB4"/>
<evidence type="ECO:0000313" key="1">
    <source>
        <dbReference type="EMBL" id="EZA54752.1"/>
    </source>
</evidence>
<sequence>MGDAATSIWVSTAGHWCYSARGCTDYAAAGWRNSEGTVAERYEKKERGRERERDRYVGFCIILMPRLVDTWYCARPRRSRLSRINEKRRPQHPVARLSNPSRDFLGYLSTRTLYLQMYTTSSPFDAQPGVQSGIRFGECVFPLCETAESFPEGSLSAEFSDGHCAGRCTLRKRRRERERERERERKSRIQGREIETQRTTGTEIENRFVLFRVSPEIYEHPEDRGFGRAGTEAMKHKATRTTVRHISIPRREQQRLFPGRSRRMDLSQPGTTRDSWYYYTHV</sequence>
<name>A0A026WFB4_OOCBI</name>
<protein>
    <submittedName>
        <fullName evidence="1">Uncharacterized protein</fullName>
    </submittedName>
</protein>
<keyword evidence="2" id="KW-1185">Reference proteome</keyword>
<gene>
    <name evidence="1" type="ORF">X777_05037</name>
</gene>
<reference evidence="1 2" key="1">
    <citation type="journal article" date="2014" name="Curr. Biol.">
        <title>The genome of the clonal raider ant Cerapachys biroi.</title>
        <authorList>
            <person name="Oxley P.R."/>
            <person name="Ji L."/>
            <person name="Fetter-Pruneda I."/>
            <person name="McKenzie S.K."/>
            <person name="Li C."/>
            <person name="Hu H."/>
            <person name="Zhang G."/>
            <person name="Kronauer D.J."/>
        </authorList>
    </citation>
    <scope>NUCLEOTIDE SEQUENCE [LARGE SCALE GENOMIC DNA]</scope>
</reference>
<accession>A0A026WFB4</accession>
<organism evidence="1 2">
    <name type="scientific">Ooceraea biroi</name>
    <name type="common">Clonal raider ant</name>
    <name type="synonym">Cerapachys biroi</name>
    <dbReference type="NCBI Taxonomy" id="2015173"/>
    <lineage>
        <taxon>Eukaryota</taxon>
        <taxon>Metazoa</taxon>
        <taxon>Ecdysozoa</taxon>
        <taxon>Arthropoda</taxon>
        <taxon>Hexapoda</taxon>
        <taxon>Insecta</taxon>
        <taxon>Pterygota</taxon>
        <taxon>Neoptera</taxon>
        <taxon>Endopterygota</taxon>
        <taxon>Hymenoptera</taxon>
        <taxon>Apocrita</taxon>
        <taxon>Aculeata</taxon>
        <taxon>Formicoidea</taxon>
        <taxon>Formicidae</taxon>
        <taxon>Dorylinae</taxon>
        <taxon>Ooceraea</taxon>
    </lineage>
</organism>
<evidence type="ECO:0000313" key="2">
    <source>
        <dbReference type="Proteomes" id="UP000053097"/>
    </source>
</evidence>